<dbReference type="InterPro" id="IPR000156">
    <property type="entry name" value="Ran_bind_dom"/>
</dbReference>
<dbReference type="PANTHER" id="PTHR23138">
    <property type="entry name" value="RAN BINDING PROTEIN"/>
    <property type="match status" value="1"/>
</dbReference>
<evidence type="ECO:0000256" key="3">
    <source>
        <dbReference type="SAM" id="MobiDB-lite"/>
    </source>
</evidence>
<feature type="compositionally biased region" description="Polar residues" evidence="3">
    <location>
        <begin position="95"/>
        <end position="107"/>
    </location>
</feature>
<reference evidence="5" key="2">
    <citation type="journal article" date="2022" name="Microbiol. Resour. Announc.">
        <title>Whole-Genome Sequence of Entomortierella parvispora E1425, a Mucoromycotan Fungus Associated with Burkholderiaceae-Related Endosymbiotic Bacteria.</title>
        <authorList>
            <person name="Herlambang A."/>
            <person name="Guo Y."/>
            <person name="Takashima Y."/>
            <person name="Narisawa K."/>
            <person name="Ohta H."/>
            <person name="Nishizawa T."/>
        </authorList>
    </citation>
    <scope>NUCLEOTIDE SEQUENCE</scope>
    <source>
        <strain evidence="5">E1425</strain>
    </source>
</reference>
<dbReference type="SMART" id="SM00160">
    <property type="entry name" value="RanBD"/>
    <property type="match status" value="1"/>
</dbReference>
<feature type="region of interest" description="Disordered" evidence="3">
    <location>
        <begin position="1"/>
        <end position="153"/>
    </location>
</feature>
<gene>
    <name evidence="5" type="ORF">EMPS_05767</name>
</gene>
<sequence length="503" mass="53197">MSSPISRTDSPSQDEHAKRKRDEQDALEKLQGESTLSSEVENLPPKKIKPEESHTNTVSKAEVKNIQRNLKTMPLEDQKSIEGQSKDKEMDEVSESSTGEGSPQESPAQGPEKIESRPSSAASSITTTTPVPAVAETEPPKRTSGFNDTSSVSPFAKVKSGENVFSSAASPFAAVEKTTSIFDSQPASSSAFSSGFGSSAFGGDSAKSVFGADSSTSTSVFGSGSSTTKSAFGSDSSATKSVFGSEPSTTKSVFGSSSSFSSGFGQGSESTAFSVFGAKSVVGSVGNPSQAARENTSAFTSSQPTSSFGGTFGSKASFGKEASFLGDQDSQNQSQGDFGEMLSQHQAGNEDDQQEEEETEDFGTGIFTNAEQVDVQTGEEDEMNIFSTKGKLYADADKTQSWKERGKGTFKVNVGRKDTKLARLVMRADGVLRLILNIAIFPDMKAIITGDKYVRFVGVEDGQPMSFLLKVKDITEAENVVRSIARASERQLHGKGQGVVLKD</sequence>
<feature type="compositionally biased region" description="Low complexity" evidence="3">
    <location>
        <begin position="117"/>
        <end position="137"/>
    </location>
</feature>
<feature type="compositionally biased region" description="Acidic residues" evidence="3">
    <location>
        <begin position="349"/>
        <end position="361"/>
    </location>
</feature>
<feature type="compositionally biased region" description="Basic and acidic residues" evidence="3">
    <location>
        <begin position="13"/>
        <end position="31"/>
    </location>
</feature>
<feature type="region of interest" description="Disordered" evidence="3">
    <location>
        <begin position="213"/>
        <end position="268"/>
    </location>
</feature>
<accession>A0A9P3HAY5</accession>
<evidence type="ECO:0000313" key="6">
    <source>
        <dbReference type="Proteomes" id="UP000827284"/>
    </source>
</evidence>
<keyword evidence="6" id="KW-1185">Reference proteome</keyword>
<dbReference type="Proteomes" id="UP000827284">
    <property type="component" value="Unassembled WGS sequence"/>
</dbReference>
<dbReference type="Gene3D" id="2.30.29.30">
    <property type="entry name" value="Pleckstrin-homology domain (PH domain)/Phosphotyrosine-binding domain (PTB)"/>
    <property type="match status" value="1"/>
</dbReference>
<evidence type="ECO:0000259" key="4">
    <source>
        <dbReference type="PROSITE" id="PS50196"/>
    </source>
</evidence>
<feature type="compositionally biased region" description="Polar residues" evidence="3">
    <location>
        <begin position="1"/>
        <end position="11"/>
    </location>
</feature>
<feature type="compositionally biased region" description="Polar residues" evidence="3">
    <location>
        <begin position="286"/>
        <end position="309"/>
    </location>
</feature>
<name>A0A9P3HAY5_9FUNG</name>
<dbReference type="CDD" id="cd13180">
    <property type="entry name" value="RanBD_RanBP3"/>
    <property type="match status" value="1"/>
</dbReference>
<feature type="compositionally biased region" description="Low complexity" evidence="3">
    <location>
        <begin position="248"/>
        <end position="268"/>
    </location>
</feature>
<dbReference type="SUPFAM" id="SSF50729">
    <property type="entry name" value="PH domain-like"/>
    <property type="match status" value="1"/>
</dbReference>
<comment type="caution">
    <text evidence="5">The sequence shown here is derived from an EMBL/GenBank/DDBJ whole genome shotgun (WGS) entry which is preliminary data.</text>
</comment>
<organism evidence="5 6">
    <name type="scientific">Entomortierella parvispora</name>
    <dbReference type="NCBI Taxonomy" id="205924"/>
    <lineage>
        <taxon>Eukaryota</taxon>
        <taxon>Fungi</taxon>
        <taxon>Fungi incertae sedis</taxon>
        <taxon>Mucoromycota</taxon>
        <taxon>Mortierellomycotina</taxon>
        <taxon>Mortierellomycetes</taxon>
        <taxon>Mortierellales</taxon>
        <taxon>Mortierellaceae</taxon>
        <taxon>Entomortierella</taxon>
    </lineage>
</organism>
<evidence type="ECO:0000256" key="2">
    <source>
        <dbReference type="ARBA" id="ARBA00023242"/>
    </source>
</evidence>
<feature type="compositionally biased region" description="Polar residues" evidence="3">
    <location>
        <begin position="231"/>
        <end position="242"/>
    </location>
</feature>
<feature type="domain" description="RanBD1" evidence="4">
    <location>
        <begin position="371"/>
        <end position="445"/>
    </location>
</feature>
<feature type="region of interest" description="Disordered" evidence="3">
    <location>
        <begin position="286"/>
        <end position="312"/>
    </location>
</feature>
<evidence type="ECO:0000256" key="1">
    <source>
        <dbReference type="ARBA" id="ARBA00004123"/>
    </source>
</evidence>
<feature type="compositionally biased region" description="Basic and acidic residues" evidence="3">
    <location>
        <begin position="74"/>
        <end position="91"/>
    </location>
</feature>
<protein>
    <submittedName>
        <fullName evidence="5">Ran-binding protein 3</fullName>
    </submittedName>
</protein>
<feature type="compositionally biased region" description="Low complexity" evidence="3">
    <location>
        <begin position="213"/>
        <end position="230"/>
    </location>
</feature>
<dbReference type="GO" id="GO:0005634">
    <property type="term" value="C:nucleus"/>
    <property type="evidence" value="ECO:0007669"/>
    <property type="project" value="UniProtKB-SubCell"/>
</dbReference>
<dbReference type="OrthoDB" id="185618at2759"/>
<feature type="region of interest" description="Disordered" evidence="3">
    <location>
        <begin position="342"/>
        <end position="365"/>
    </location>
</feature>
<dbReference type="PROSITE" id="PS50196">
    <property type="entry name" value="RANBD1"/>
    <property type="match status" value="1"/>
</dbReference>
<dbReference type="InterPro" id="IPR045255">
    <property type="entry name" value="RanBP1-like"/>
</dbReference>
<feature type="compositionally biased region" description="Polar residues" evidence="3">
    <location>
        <begin position="144"/>
        <end position="153"/>
    </location>
</feature>
<dbReference type="EMBL" id="BQFW01000008">
    <property type="protein sequence ID" value="GJJ73409.1"/>
    <property type="molecule type" value="Genomic_DNA"/>
</dbReference>
<proteinExistence type="predicted"/>
<comment type="subcellular location">
    <subcellularLocation>
        <location evidence="1">Nucleus</location>
    </subcellularLocation>
</comment>
<keyword evidence="2" id="KW-0539">Nucleus</keyword>
<dbReference type="InterPro" id="IPR011993">
    <property type="entry name" value="PH-like_dom_sf"/>
</dbReference>
<dbReference type="PANTHER" id="PTHR23138:SF142">
    <property type="entry name" value="RAN-BINDING PROTEIN 3B-RELATED"/>
    <property type="match status" value="1"/>
</dbReference>
<reference evidence="5" key="1">
    <citation type="submission" date="2021-11" db="EMBL/GenBank/DDBJ databases">
        <authorList>
            <person name="Herlambang A."/>
            <person name="Guo Y."/>
            <person name="Takashima Y."/>
            <person name="Nishizawa T."/>
        </authorList>
    </citation>
    <scope>NUCLEOTIDE SEQUENCE</scope>
    <source>
        <strain evidence="5">E1425</strain>
    </source>
</reference>
<evidence type="ECO:0000313" key="5">
    <source>
        <dbReference type="EMBL" id="GJJ73409.1"/>
    </source>
</evidence>
<dbReference type="Pfam" id="PF00638">
    <property type="entry name" value="Ran_BP1"/>
    <property type="match status" value="1"/>
</dbReference>
<dbReference type="AlphaFoldDB" id="A0A9P3HAY5"/>